<dbReference type="Proteomes" id="UP000887577">
    <property type="component" value="Unplaced"/>
</dbReference>
<keyword evidence="2" id="KW-1185">Reference proteome</keyword>
<organism evidence="2 3">
    <name type="scientific">Panagrolaimus superbus</name>
    <dbReference type="NCBI Taxonomy" id="310955"/>
    <lineage>
        <taxon>Eukaryota</taxon>
        <taxon>Metazoa</taxon>
        <taxon>Ecdysozoa</taxon>
        <taxon>Nematoda</taxon>
        <taxon>Chromadorea</taxon>
        <taxon>Rhabditida</taxon>
        <taxon>Tylenchina</taxon>
        <taxon>Panagrolaimomorpha</taxon>
        <taxon>Panagrolaimoidea</taxon>
        <taxon>Panagrolaimidae</taxon>
        <taxon>Panagrolaimus</taxon>
    </lineage>
</organism>
<proteinExistence type="predicted"/>
<name>A0A914Z414_9BILA</name>
<protein>
    <submittedName>
        <fullName evidence="3">Uncharacterized protein</fullName>
    </submittedName>
</protein>
<feature type="coiled-coil region" evidence="1">
    <location>
        <begin position="141"/>
        <end position="248"/>
    </location>
</feature>
<feature type="coiled-coil region" evidence="1">
    <location>
        <begin position="4"/>
        <end position="108"/>
    </location>
</feature>
<evidence type="ECO:0000313" key="3">
    <source>
        <dbReference type="WBParaSite" id="PSU_v2.g7093.t1"/>
    </source>
</evidence>
<dbReference type="AlphaFoldDB" id="A0A914Z414"/>
<sequence length="303" mass="34758">MFTISEENTELAETVEKLQKLAEKNVPQKPIETPLNVMSESFVTDYNGLQDKVDELNEDKITLEAKVREMETFMKEMVQKLEELESVNAELTEALSSVNNKKQQLLEENKYMAESVTTMQMQLDTLGTPVLDQKELGNSLFIEFEAENQKTLKQKAEMEQEITVLRKTLSSFGEEERRKAIDLECMRETMKNLSEKNKFLAKELEIKNDAEAEYIAIKGAARKIEKENELLKNEVARLKKQFVAAESRADENAHILSKATSSQANFYKHIQEQADVSNVQSTPRPVLKQRTQSLTRSNIFIVL</sequence>
<accession>A0A914Z414</accession>
<evidence type="ECO:0000256" key="1">
    <source>
        <dbReference type="SAM" id="Coils"/>
    </source>
</evidence>
<evidence type="ECO:0000313" key="2">
    <source>
        <dbReference type="Proteomes" id="UP000887577"/>
    </source>
</evidence>
<keyword evidence="1" id="KW-0175">Coiled coil</keyword>
<dbReference type="WBParaSite" id="PSU_v2.g7093.t1">
    <property type="protein sequence ID" value="PSU_v2.g7093.t1"/>
    <property type="gene ID" value="PSU_v2.g7093"/>
</dbReference>
<reference evidence="3" key="1">
    <citation type="submission" date="2022-11" db="UniProtKB">
        <authorList>
            <consortium name="WormBaseParasite"/>
        </authorList>
    </citation>
    <scope>IDENTIFICATION</scope>
</reference>